<comment type="caution">
    <text evidence="1">The sequence shown here is derived from an EMBL/GenBank/DDBJ whole genome shotgun (WGS) entry which is preliminary data.</text>
</comment>
<dbReference type="AlphaFoldDB" id="A0AAW1ITB0"/>
<gene>
    <name evidence="1" type="ORF">QE152_g34991</name>
</gene>
<evidence type="ECO:0000313" key="2">
    <source>
        <dbReference type="Proteomes" id="UP001458880"/>
    </source>
</evidence>
<evidence type="ECO:0000313" key="1">
    <source>
        <dbReference type="EMBL" id="KAK9692688.1"/>
    </source>
</evidence>
<keyword evidence="2" id="KW-1185">Reference proteome</keyword>
<sequence>MYPATYLRLYEGKCGSTARTILYDKVLELDLASNTTSIGDSMRANAEVRRGPSSLIDHMEQQQMFTYEHWLKQSLNVFGKTSGTPNQQLKRLGVMPTSLTGLLPKPRTDGIWFLPLLRKTEKKDQSNGEAAKE</sequence>
<proteinExistence type="predicted"/>
<accession>A0AAW1ITB0</accession>
<protein>
    <submittedName>
        <fullName evidence="1">Uncharacterized protein</fullName>
    </submittedName>
</protein>
<organism evidence="1 2">
    <name type="scientific">Popillia japonica</name>
    <name type="common">Japanese beetle</name>
    <dbReference type="NCBI Taxonomy" id="7064"/>
    <lineage>
        <taxon>Eukaryota</taxon>
        <taxon>Metazoa</taxon>
        <taxon>Ecdysozoa</taxon>
        <taxon>Arthropoda</taxon>
        <taxon>Hexapoda</taxon>
        <taxon>Insecta</taxon>
        <taxon>Pterygota</taxon>
        <taxon>Neoptera</taxon>
        <taxon>Endopterygota</taxon>
        <taxon>Coleoptera</taxon>
        <taxon>Polyphaga</taxon>
        <taxon>Scarabaeiformia</taxon>
        <taxon>Scarabaeidae</taxon>
        <taxon>Rutelinae</taxon>
        <taxon>Popillia</taxon>
    </lineage>
</organism>
<dbReference type="EMBL" id="JASPKY010000571">
    <property type="protein sequence ID" value="KAK9692688.1"/>
    <property type="molecule type" value="Genomic_DNA"/>
</dbReference>
<reference evidence="1 2" key="1">
    <citation type="journal article" date="2024" name="BMC Genomics">
        <title>De novo assembly and annotation of Popillia japonica's genome with initial clues to its potential as an invasive pest.</title>
        <authorList>
            <person name="Cucini C."/>
            <person name="Boschi S."/>
            <person name="Funari R."/>
            <person name="Cardaioli E."/>
            <person name="Iannotti N."/>
            <person name="Marturano G."/>
            <person name="Paoli F."/>
            <person name="Bruttini M."/>
            <person name="Carapelli A."/>
            <person name="Frati F."/>
            <person name="Nardi F."/>
        </authorList>
    </citation>
    <scope>NUCLEOTIDE SEQUENCE [LARGE SCALE GENOMIC DNA]</scope>
    <source>
        <strain evidence="1">DMR45628</strain>
    </source>
</reference>
<dbReference type="Proteomes" id="UP001458880">
    <property type="component" value="Unassembled WGS sequence"/>
</dbReference>
<name>A0AAW1ITB0_POPJA</name>